<proteinExistence type="inferred from homology"/>
<evidence type="ECO:0000256" key="2">
    <source>
        <dbReference type="ARBA" id="ARBA00023002"/>
    </source>
</evidence>
<dbReference type="PRINTS" id="PR00081">
    <property type="entry name" value="GDHRDH"/>
</dbReference>
<dbReference type="PANTHER" id="PTHR24320">
    <property type="entry name" value="RETINOL DEHYDROGENASE"/>
    <property type="match status" value="1"/>
</dbReference>
<gene>
    <name evidence="3" type="ORF">JKF63_01209</name>
</gene>
<dbReference type="SUPFAM" id="SSF51735">
    <property type="entry name" value="NAD(P)-binding Rossmann-fold domains"/>
    <property type="match status" value="1"/>
</dbReference>
<dbReference type="InterPro" id="IPR036291">
    <property type="entry name" value="NAD(P)-bd_dom_sf"/>
</dbReference>
<keyword evidence="4" id="KW-1185">Reference proteome</keyword>
<dbReference type="Pfam" id="PF00106">
    <property type="entry name" value="adh_short"/>
    <property type="match status" value="1"/>
</dbReference>
<organism evidence="3 4">
    <name type="scientific">Porcisia hertigi</name>
    <dbReference type="NCBI Taxonomy" id="2761500"/>
    <lineage>
        <taxon>Eukaryota</taxon>
        <taxon>Discoba</taxon>
        <taxon>Euglenozoa</taxon>
        <taxon>Kinetoplastea</taxon>
        <taxon>Metakinetoplastina</taxon>
        <taxon>Trypanosomatida</taxon>
        <taxon>Trypanosomatidae</taxon>
        <taxon>Leishmaniinae</taxon>
        <taxon>Porcisia</taxon>
    </lineage>
</organism>
<name>A0A836HXM8_9TRYP</name>
<sequence>MMFGYKSESGAMLLGVATAAACFFLSWRCVTAVFPLWVVMSRMVARGAVNCARPVTDADTEDKKAQSRFVMSRDMPLAKRPVAIVTGTNSGIGYWTAVGLAVEGYEVVVTCRSAVLTQQTAVRIQQEAERRRDAQPQRYAHSPASVIVRGQLPLECDDFDSVRVYADWVVKKYADRNVQVLVNNAGCMRRELVYSKFNPNLELHTAANFLGPLLLTELLLPVLERHGGRVVYVSSEAHRFPQALFLPGFFSAWKSINSLDACNGIIEGKLLNAIKEVNRGADKSCGALHSCSMRNAFTRYGTSKLLNTYHAHMIARRYRDVKVEANRVYACSLHPGCVATNFSRDILRGFLSSIFSWVSLLFLKNSEEGAQTTLHCCMCPREELELVSPSGEKPTKSPNAVSPYFVECRDKTTKMLLAYGWDLKEAAAIYQWGLEQVGLA</sequence>
<dbReference type="GO" id="GO:0016491">
    <property type="term" value="F:oxidoreductase activity"/>
    <property type="evidence" value="ECO:0007669"/>
    <property type="project" value="UniProtKB-KW"/>
</dbReference>
<comment type="caution">
    <text evidence="3">The sequence shown here is derived from an EMBL/GenBank/DDBJ whole genome shotgun (WGS) entry which is preliminary data.</text>
</comment>
<evidence type="ECO:0000313" key="3">
    <source>
        <dbReference type="EMBL" id="KAG5492630.1"/>
    </source>
</evidence>
<dbReference type="PANTHER" id="PTHR24320:SF284">
    <property type="entry name" value="DEHYDROGENASE, PUTATIVE-RELATED"/>
    <property type="match status" value="1"/>
</dbReference>
<dbReference type="OrthoDB" id="191139at2759"/>
<dbReference type="GeneID" id="94287334"/>
<evidence type="ECO:0000256" key="1">
    <source>
        <dbReference type="ARBA" id="ARBA00006484"/>
    </source>
</evidence>
<evidence type="ECO:0008006" key="5">
    <source>
        <dbReference type="Google" id="ProtNLM"/>
    </source>
</evidence>
<dbReference type="KEGG" id="phet:94287334"/>
<dbReference type="Proteomes" id="UP000674318">
    <property type="component" value="Chromosome 35"/>
</dbReference>
<dbReference type="PROSITE" id="PS51257">
    <property type="entry name" value="PROKAR_LIPOPROTEIN"/>
    <property type="match status" value="1"/>
</dbReference>
<dbReference type="EMBL" id="JAFJZO010000035">
    <property type="protein sequence ID" value="KAG5492630.1"/>
    <property type="molecule type" value="Genomic_DNA"/>
</dbReference>
<protein>
    <recommendedName>
        <fullName evidence="5">Short-chain dehydrogenase</fullName>
    </recommendedName>
</protein>
<accession>A0A836HXM8</accession>
<dbReference type="RefSeq" id="XP_067753414.1">
    <property type="nucleotide sequence ID" value="XM_067897257.1"/>
</dbReference>
<keyword evidence="2" id="KW-0560">Oxidoreductase</keyword>
<dbReference type="InterPro" id="IPR002347">
    <property type="entry name" value="SDR_fam"/>
</dbReference>
<comment type="similarity">
    <text evidence="1">Belongs to the short-chain dehydrogenases/reductases (SDR) family.</text>
</comment>
<dbReference type="AlphaFoldDB" id="A0A836HXM8"/>
<dbReference type="Gene3D" id="3.40.50.720">
    <property type="entry name" value="NAD(P)-binding Rossmann-like Domain"/>
    <property type="match status" value="1"/>
</dbReference>
<reference evidence="3 4" key="1">
    <citation type="submission" date="2021-02" db="EMBL/GenBank/DDBJ databases">
        <title>Porcisia hertigi Genome sequencing and assembly.</title>
        <authorList>
            <person name="Almutairi H."/>
            <person name="Gatherer D."/>
        </authorList>
    </citation>
    <scope>NUCLEOTIDE SEQUENCE [LARGE SCALE GENOMIC DNA]</scope>
    <source>
        <strain evidence="3 4">C119</strain>
    </source>
</reference>
<evidence type="ECO:0000313" key="4">
    <source>
        <dbReference type="Proteomes" id="UP000674318"/>
    </source>
</evidence>